<feature type="domain" description="LysM" evidence="3">
    <location>
        <begin position="2"/>
        <end position="46"/>
    </location>
</feature>
<evidence type="ECO:0000256" key="1">
    <source>
        <dbReference type="ARBA" id="ARBA00022801"/>
    </source>
</evidence>
<dbReference type="InterPro" id="IPR036779">
    <property type="entry name" value="LysM_dom_sf"/>
</dbReference>
<dbReference type="Gene3D" id="3.20.20.80">
    <property type="entry name" value="Glycosidases"/>
    <property type="match status" value="1"/>
</dbReference>
<feature type="domain" description="LysM" evidence="3">
    <location>
        <begin position="51"/>
        <end position="95"/>
    </location>
</feature>
<feature type="domain" description="GH18" evidence="4">
    <location>
        <begin position="103"/>
        <end position="434"/>
    </location>
</feature>
<proteinExistence type="predicted"/>
<dbReference type="AlphaFoldDB" id="A0A1G6H2B2"/>
<protein>
    <submittedName>
        <fullName evidence="5">Spore germination protein</fullName>
    </submittedName>
</protein>
<dbReference type="EMBL" id="FMYM01000002">
    <property type="protein sequence ID" value="SDB87556.1"/>
    <property type="molecule type" value="Genomic_DNA"/>
</dbReference>
<dbReference type="CDD" id="cd02874">
    <property type="entry name" value="GH18_CFLE_spore_hydrolase"/>
    <property type="match status" value="1"/>
</dbReference>
<dbReference type="PANTHER" id="PTHR46066">
    <property type="entry name" value="CHITINASE DOMAIN-CONTAINING PROTEIN 1 FAMILY MEMBER"/>
    <property type="match status" value="1"/>
</dbReference>
<dbReference type="Pfam" id="PF01476">
    <property type="entry name" value="LysM"/>
    <property type="match status" value="2"/>
</dbReference>
<dbReference type="InterPro" id="IPR029070">
    <property type="entry name" value="Chitinase_insertion_sf"/>
</dbReference>
<dbReference type="RefSeq" id="WP_090774778.1">
    <property type="nucleotide sequence ID" value="NZ_FMYM01000002.1"/>
</dbReference>
<dbReference type="STRING" id="1464122.SAMN05421737_102202"/>
<dbReference type="GO" id="GO:0012505">
    <property type="term" value="C:endomembrane system"/>
    <property type="evidence" value="ECO:0007669"/>
    <property type="project" value="TreeGrafter"/>
</dbReference>
<dbReference type="Gene3D" id="3.10.50.10">
    <property type="match status" value="1"/>
</dbReference>
<dbReference type="GO" id="GO:0016798">
    <property type="term" value="F:hydrolase activity, acting on glycosyl bonds"/>
    <property type="evidence" value="ECO:0007669"/>
    <property type="project" value="UniProtKB-KW"/>
</dbReference>
<sequence>MQLHVIQTGETLSGIAGAYDTTIPAITTANQIDENDALVVGQTLVIPVTGRFYWVEPGDTWGTIARRYHLSASAIAALNQLSLATPPPVGTRLHLPAAEKIEIETNAYLEPMAGVVSPHLQAAAQEASPFLTYLAPFSYHMNADGTLTLVPLDNLPAIASAHGTSLMMVVTNLEEGAFSGELGKAILSDETKQDALLDAILAEVARVGHFTDVHFDFEFLPPEERENYNQFLRKAVDRLHPAGLLVSTALAPKTSAEQVGQWYEAHDYRAHGDIVDFVVLMTYEWGYSGGPAMAVSPIGPVSEVVDYALTEMPAQKIMLGQNLYGYDWTLPFEPGGEYARAISPQQAIDLARTHNVPIQYDETAQAPFFFYTDDQNNEHEVWFEDGRSIQAKFDLIKDRGLRGISYWKLGLDFPQNWLLLNDQFTIRKHTRTRR</sequence>
<dbReference type="InterPro" id="IPR001223">
    <property type="entry name" value="Glyco_hydro18_cat"/>
</dbReference>
<dbReference type="InterPro" id="IPR017853">
    <property type="entry name" value="GH"/>
</dbReference>
<gene>
    <name evidence="5" type="ORF">SAMN05421737_102202</name>
</gene>
<evidence type="ECO:0000259" key="4">
    <source>
        <dbReference type="PROSITE" id="PS51910"/>
    </source>
</evidence>
<name>A0A1G6H2B2_9BACI</name>
<dbReference type="GO" id="GO:0005975">
    <property type="term" value="P:carbohydrate metabolic process"/>
    <property type="evidence" value="ECO:0007669"/>
    <property type="project" value="InterPro"/>
</dbReference>
<keyword evidence="2" id="KW-0326">Glycosidase</keyword>
<evidence type="ECO:0000256" key="2">
    <source>
        <dbReference type="ARBA" id="ARBA00023295"/>
    </source>
</evidence>
<dbReference type="PANTHER" id="PTHR46066:SF2">
    <property type="entry name" value="CHITINASE DOMAIN-CONTAINING PROTEIN 1"/>
    <property type="match status" value="1"/>
</dbReference>
<dbReference type="GO" id="GO:0070492">
    <property type="term" value="F:oligosaccharide binding"/>
    <property type="evidence" value="ECO:0007669"/>
    <property type="project" value="TreeGrafter"/>
</dbReference>
<dbReference type="SMART" id="SM00636">
    <property type="entry name" value="Glyco_18"/>
    <property type="match status" value="1"/>
</dbReference>
<evidence type="ECO:0000259" key="3">
    <source>
        <dbReference type="PROSITE" id="PS51782"/>
    </source>
</evidence>
<dbReference type="SUPFAM" id="SSF51445">
    <property type="entry name" value="(Trans)glycosidases"/>
    <property type="match status" value="1"/>
</dbReference>
<dbReference type="SMART" id="SM00257">
    <property type="entry name" value="LysM"/>
    <property type="match status" value="2"/>
</dbReference>
<dbReference type="OrthoDB" id="9769314at2"/>
<dbReference type="Pfam" id="PF00704">
    <property type="entry name" value="Glyco_hydro_18"/>
    <property type="match status" value="1"/>
</dbReference>
<dbReference type="GO" id="GO:0008061">
    <property type="term" value="F:chitin binding"/>
    <property type="evidence" value="ECO:0007669"/>
    <property type="project" value="InterPro"/>
</dbReference>
<dbReference type="InterPro" id="IPR018392">
    <property type="entry name" value="LysM"/>
</dbReference>
<evidence type="ECO:0000313" key="6">
    <source>
        <dbReference type="Proteomes" id="UP000242662"/>
    </source>
</evidence>
<keyword evidence="6" id="KW-1185">Reference proteome</keyword>
<reference evidence="6" key="1">
    <citation type="submission" date="2016-09" db="EMBL/GenBank/DDBJ databases">
        <authorList>
            <person name="Varghese N."/>
            <person name="Submissions S."/>
        </authorList>
    </citation>
    <scope>NUCLEOTIDE SEQUENCE [LARGE SCALE GENOMIC DNA]</scope>
    <source>
        <strain evidence="6">25nlg</strain>
    </source>
</reference>
<dbReference type="CDD" id="cd00118">
    <property type="entry name" value="LysM"/>
    <property type="match status" value="2"/>
</dbReference>
<organism evidence="5 6">
    <name type="scientific">Shouchella lonarensis</name>
    <dbReference type="NCBI Taxonomy" id="1464122"/>
    <lineage>
        <taxon>Bacteria</taxon>
        <taxon>Bacillati</taxon>
        <taxon>Bacillota</taxon>
        <taxon>Bacilli</taxon>
        <taxon>Bacillales</taxon>
        <taxon>Bacillaceae</taxon>
        <taxon>Shouchella</taxon>
    </lineage>
</organism>
<dbReference type="PROSITE" id="PS51782">
    <property type="entry name" value="LYSM"/>
    <property type="match status" value="2"/>
</dbReference>
<dbReference type="InterPro" id="IPR041704">
    <property type="entry name" value="CFLE_GH18"/>
</dbReference>
<accession>A0A1G6H2B2</accession>
<dbReference type="InterPro" id="IPR011583">
    <property type="entry name" value="Chitinase_II/V-like_cat"/>
</dbReference>
<dbReference type="Proteomes" id="UP000242662">
    <property type="component" value="Unassembled WGS sequence"/>
</dbReference>
<keyword evidence="1" id="KW-0378">Hydrolase</keyword>
<dbReference type="SUPFAM" id="SSF54106">
    <property type="entry name" value="LysM domain"/>
    <property type="match status" value="2"/>
</dbReference>
<evidence type="ECO:0000313" key="5">
    <source>
        <dbReference type="EMBL" id="SDB87556.1"/>
    </source>
</evidence>
<dbReference type="Gene3D" id="3.10.350.10">
    <property type="entry name" value="LysM domain"/>
    <property type="match status" value="2"/>
</dbReference>
<dbReference type="PROSITE" id="PS51910">
    <property type="entry name" value="GH18_2"/>
    <property type="match status" value="1"/>
</dbReference>